<proteinExistence type="predicted"/>
<protein>
    <submittedName>
        <fullName evidence="1">Uncharacterized protein</fullName>
    </submittedName>
</protein>
<dbReference type="Proteomes" id="UP000499080">
    <property type="component" value="Unassembled WGS sequence"/>
</dbReference>
<name>A0A4Y2DVZ1_ARAVE</name>
<accession>A0A4Y2DVZ1</accession>
<sequence length="87" mass="9562">LVHLVILTPGFEANLGFFWERSSNVKQLSQITRTIPELTSLSPNFSIISAGGRLATFDLSLTRPRKTAVSESGLEPEVETLLQGHHC</sequence>
<keyword evidence="2" id="KW-1185">Reference proteome</keyword>
<reference evidence="1 2" key="1">
    <citation type="journal article" date="2019" name="Sci. Rep.">
        <title>Orb-weaving spider Araneus ventricosus genome elucidates the spidroin gene catalogue.</title>
        <authorList>
            <person name="Kono N."/>
            <person name="Nakamura H."/>
            <person name="Ohtoshi R."/>
            <person name="Moran D.A.P."/>
            <person name="Shinohara A."/>
            <person name="Yoshida Y."/>
            <person name="Fujiwara M."/>
            <person name="Mori M."/>
            <person name="Tomita M."/>
            <person name="Arakawa K."/>
        </authorList>
    </citation>
    <scope>NUCLEOTIDE SEQUENCE [LARGE SCALE GENOMIC DNA]</scope>
</reference>
<evidence type="ECO:0000313" key="2">
    <source>
        <dbReference type="Proteomes" id="UP000499080"/>
    </source>
</evidence>
<gene>
    <name evidence="1" type="ORF">AVEN_129539_1</name>
</gene>
<feature type="non-terminal residue" evidence="1">
    <location>
        <position position="1"/>
    </location>
</feature>
<organism evidence="1 2">
    <name type="scientific">Araneus ventricosus</name>
    <name type="common">Orbweaver spider</name>
    <name type="synonym">Epeira ventricosa</name>
    <dbReference type="NCBI Taxonomy" id="182803"/>
    <lineage>
        <taxon>Eukaryota</taxon>
        <taxon>Metazoa</taxon>
        <taxon>Ecdysozoa</taxon>
        <taxon>Arthropoda</taxon>
        <taxon>Chelicerata</taxon>
        <taxon>Arachnida</taxon>
        <taxon>Araneae</taxon>
        <taxon>Araneomorphae</taxon>
        <taxon>Entelegynae</taxon>
        <taxon>Araneoidea</taxon>
        <taxon>Araneidae</taxon>
        <taxon>Araneus</taxon>
    </lineage>
</organism>
<dbReference type="AlphaFoldDB" id="A0A4Y2DVZ1"/>
<evidence type="ECO:0000313" key="1">
    <source>
        <dbReference type="EMBL" id="GBM19978.1"/>
    </source>
</evidence>
<dbReference type="EMBL" id="BGPR01167853">
    <property type="protein sequence ID" value="GBM19978.1"/>
    <property type="molecule type" value="Genomic_DNA"/>
</dbReference>
<comment type="caution">
    <text evidence="1">The sequence shown here is derived from an EMBL/GenBank/DDBJ whole genome shotgun (WGS) entry which is preliminary data.</text>
</comment>